<evidence type="ECO:0000256" key="1">
    <source>
        <dbReference type="SAM" id="Phobius"/>
    </source>
</evidence>
<keyword evidence="1" id="KW-0472">Membrane</keyword>
<keyword evidence="1" id="KW-1133">Transmembrane helix</keyword>
<evidence type="ECO:0000313" key="2">
    <source>
        <dbReference type="EMBL" id="ALS77267.1"/>
    </source>
</evidence>
<sequence length="116" mass="13240">MKKNISTIIVILALIGFLVATFFLQYEVLFLTRIASLIFTIVYLVIEVKQEYFSTRKPLFILFGVISILAIAVCIILDETSATDGFNARSFMLLVFIFIFLVISYNHLYNKNDAAK</sequence>
<evidence type="ECO:0000313" key="3">
    <source>
        <dbReference type="Proteomes" id="UP000065533"/>
    </source>
</evidence>
<dbReference type="EMBL" id="CP013661">
    <property type="protein sequence ID" value="ALS77267.1"/>
    <property type="molecule type" value="Genomic_DNA"/>
</dbReference>
<feature type="transmembrane region" description="Helical" evidence="1">
    <location>
        <begin position="90"/>
        <end position="109"/>
    </location>
</feature>
<evidence type="ECO:0008006" key="4">
    <source>
        <dbReference type="Google" id="ProtNLM"/>
    </source>
</evidence>
<feature type="transmembrane region" description="Helical" evidence="1">
    <location>
        <begin position="7"/>
        <end position="24"/>
    </location>
</feature>
<dbReference type="Proteomes" id="UP000065533">
    <property type="component" value="Chromosome"/>
</dbReference>
<feature type="transmembrane region" description="Helical" evidence="1">
    <location>
        <begin position="58"/>
        <end position="78"/>
    </location>
</feature>
<organism evidence="2 3">
    <name type="scientific">Planococcus kocurii</name>
    <dbReference type="NCBI Taxonomy" id="1374"/>
    <lineage>
        <taxon>Bacteria</taxon>
        <taxon>Bacillati</taxon>
        <taxon>Bacillota</taxon>
        <taxon>Bacilli</taxon>
        <taxon>Bacillales</taxon>
        <taxon>Caryophanaceae</taxon>
        <taxon>Planococcus</taxon>
    </lineage>
</organism>
<dbReference type="RefSeq" id="WP_058383947.1">
    <property type="nucleotide sequence ID" value="NZ_CP013661.2"/>
</dbReference>
<protein>
    <recommendedName>
        <fullName evidence="4">Permease</fullName>
    </recommendedName>
</protein>
<name>A0ABM5WSP9_9BACL</name>
<proteinExistence type="predicted"/>
<keyword evidence="3" id="KW-1185">Reference proteome</keyword>
<feature type="transmembrane region" description="Helical" evidence="1">
    <location>
        <begin position="30"/>
        <end position="46"/>
    </location>
</feature>
<keyword evidence="1" id="KW-0812">Transmembrane</keyword>
<gene>
    <name evidence="2" type="ORF">AUO94_00790</name>
</gene>
<reference evidence="2" key="1">
    <citation type="submission" date="2016-01" db="EMBL/GenBank/DDBJ databases">
        <title>Complete genome of Planococcus kocurri type strain.</title>
        <authorList>
            <person name="See-Too W.S."/>
        </authorList>
    </citation>
    <scope>NUCLEOTIDE SEQUENCE [LARGE SCALE GENOMIC DNA]</scope>
    <source>
        <strain evidence="2">ATCC 43650</strain>
    </source>
</reference>
<accession>A0ABM5WSP9</accession>